<evidence type="ECO:0000313" key="7">
    <source>
        <dbReference type="EMBL" id="GAA3821392.1"/>
    </source>
</evidence>
<dbReference type="Proteomes" id="UP001501821">
    <property type="component" value="Unassembled WGS sequence"/>
</dbReference>
<feature type="transmembrane region" description="Helical" evidence="6">
    <location>
        <begin position="135"/>
        <end position="157"/>
    </location>
</feature>
<proteinExistence type="inferred from homology"/>
<dbReference type="Pfam" id="PF07947">
    <property type="entry name" value="YhhN"/>
    <property type="match status" value="1"/>
</dbReference>
<feature type="transmembrane region" description="Helical" evidence="6">
    <location>
        <begin position="55"/>
        <end position="74"/>
    </location>
</feature>
<evidence type="ECO:0000256" key="5">
    <source>
        <dbReference type="ARBA" id="ARBA00023136"/>
    </source>
</evidence>
<evidence type="ECO:0000256" key="3">
    <source>
        <dbReference type="ARBA" id="ARBA00022692"/>
    </source>
</evidence>
<comment type="subcellular location">
    <subcellularLocation>
        <location evidence="1">Membrane</location>
        <topology evidence="1">Multi-pass membrane protein</topology>
    </subcellularLocation>
</comment>
<comment type="similarity">
    <text evidence="2">Belongs to the TMEM86 family.</text>
</comment>
<comment type="caution">
    <text evidence="7">The sequence shown here is derived from an EMBL/GenBank/DDBJ whole genome shotgun (WGS) entry which is preliminary data.</text>
</comment>
<gene>
    <name evidence="7" type="ORF">GCM10022242_23840</name>
</gene>
<evidence type="ECO:0000313" key="8">
    <source>
        <dbReference type="Proteomes" id="UP001501821"/>
    </source>
</evidence>
<feature type="transmembrane region" description="Helical" evidence="6">
    <location>
        <begin position="163"/>
        <end position="181"/>
    </location>
</feature>
<feature type="transmembrane region" description="Helical" evidence="6">
    <location>
        <begin position="81"/>
        <end position="102"/>
    </location>
</feature>
<keyword evidence="4 6" id="KW-1133">Transmembrane helix</keyword>
<dbReference type="PANTHER" id="PTHR31885:SF6">
    <property type="entry name" value="GH04784P"/>
    <property type="match status" value="1"/>
</dbReference>
<dbReference type="EMBL" id="BAABAH010000007">
    <property type="protein sequence ID" value="GAA3821392.1"/>
    <property type="molecule type" value="Genomic_DNA"/>
</dbReference>
<accession>A0ABP7ILK7</accession>
<evidence type="ECO:0000256" key="4">
    <source>
        <dbReference type="ARBA" id="ARBA00022989"/>
    </source>
</evidence>
<dbReference type="PANTHER" id="PTHR31885">
    <property type="entry name" value="GH04784P"/>
    <property type="match status" value="1"/>
</dbReference>
<feature type="transmembrane region" description="Helical" evidence="6">
    <location>
        <begin position="193"/>
        <end position="214"/>
    </location>
</feature>
<evidence type="ECO:0000256" key="2">
    <source>
        <dbReference type="ARBA" id="ARBA00007375"/>
    </source>
</evidence>
<feature type="transmembrane region" description="Helical" evidence="6">
    <location>
        <begin position="108"/>
        <end position="128"/>
    </location>
</feature>
<sequence>MLVVVLAVLTGAVTLVDWYATSRPERPAWQQLSRPAPMALLAATVVAADGFDHAASVWLVGAIVLGGIGDAFLVDPTEGRFIGGLASFLLGHLSYVATFLAVGVDESWWTIGGGLVVIAAFTIARYVLPSAHARGGVGLAAPVATYMCVIGGMTITGWSTGDWLVAAGTAIFVCSDTMLAINRFVRELSWSRLPVITTYHVGQFLIAAGVLRMIT</sequence>
<evidence type="ECO:0000256" key="1">
    <source>
        <dbReference type="ARBA" id="ARBA00004141"/>
    </source>
</evidence>
<evidence type="ECO:0000256" key="6">
    <source>
        <dbReference type="SAM" id="Phobius"/>
    </source>
</evidence>
<protein>
    <submittedName>
        <fullName evidence="7">Lysoplasmalogenase</fullName>
    </submittedName>
</protein>
<name>A0ABP7ILK7_9ACTN</name>
<dbReference type="InterPro" id="IPR012506">
    <property type="entry name" value="TMEM86B-like"/>
</dbReference>
<dbReference type="RefSeq" id="WP_344775642.1">
    <property type="nucleotide sequence ID" value="NZ_BAABAH010000007.1"/>
</dbReference>
<reference evidence="8" key="1">
    <citation type="journal article" date="2019" name="Int. J. Syst. Evol. Microbiol.">
        <title>The Global Catalogue of Microorganisms (GCM) 10K type strain sequencing project: providing services to taxonomists for standard genome sequencing and annotation.</title>
        <authorList>
            <consortium name="The Broad Institute Genomics Platform"/>
            <consortium name="The Broad Institute Genome Sequencing Center for Infectious Disease"/>
            <person name="Wu L."/>
            <person name="Ma J."/>
        </authorList>
    </citation>
    <scope>NUCLEOTIDE SEQUENCE [LARGE SCALE GENOMIC DNA]</scope>
    <source>
        <strain evidence="8">JCM 16953</strain>
    </source>
</reference>
<keyword evidence="8" id="KW-1185">Reference proteome</keyword>
<keyword evidence="5 6" id="KW-0472">Membrane</keyword>
<keyword evidence="3 6" id="KW-0812">Transmembrane</keyword>
<organism evidence="7 8">
    <name type="scientific">Nocardioides panacisoli</name>
    <dbReference type="NCBI Taxonomy" id="627624"/>
    <lineage>
        <taxon>Bacteria</taxon>
        <taxon>Bacillati</taxon>
        <taxon>Actinomycetota</taxon>
        <taxon>Actinomycetes</taxon>
        <taxon>Propionibacteriales</taxon>
        <taxon>Nocardioidaceae</taxon>
        <taxon>Nocardioides</taxon>
    </lineage>
</organism>